<name>A0A0R3TIA2_RODNA</name>
<reference evidence="2" key="1">
    <citation type="submission" date="2017-02" db="UniProtKB">
        <authorList>
            <consortium name="WormBaseParasite"/>
        </authorList>
    </citation>
    <scope>IDENTIFICATION</scope>
</reference>
<dbReference type="STRING" id="102285.A0A0R3TIA2"/>
<proteinExistence type="predicted"/>
<organism evidence="2">
    <name type="scientific">Rodentolepis nana</name>
    <name type="common">Dwarf tapeworm</name>
    <name type="synonym">Hymenolepis nana</name>
    <dbReference type="NCBI Taxonomy" id="102285"/>
    <lineage>
        <taxon>Eukaryota</taxon>
        <taxon>Metazoa</taxon>
        <taxon>Spiralia</taxon>
        <taxon>Lophotrochozoa</taxon>
        <taxon>Platyhelminthes</taxon>
        <taxon>Cestoda</taxon>
        <taxon>Eucestoda</taxon>
        <taxon>Cyclophyllidea</taxon>
        <taxon>Hymenolepididae</taxon>
        <taxon>Rodentolepis</taxon>
    </lineage>
</organism>
<evidence type="ECO:0000256" key="1">
    <source>
        <dbReference type="SAM" id="MobiDB-lite"/>
    </source>
</evidence>
<sequence length="232" mass="25172">LIQLLDHVNQGENISTRLNEAAITKTTTTGNVYSPVKTTRSKRSRADVGGDTSTSELDATASTASLSTAAVSPSIVTACESLLRQLKLIFVNKLKSLQELASDGRSALLKLLEAFQTYSNTEASIPSTSSKVKEAMEIFGCRGITRFAESPSSLIARLASTGLAECLEKCLCESCDEHCNHLAASKDPKSLDVNTQVAQLIFWWCEQVIRCYGKGTEQLEVTGHWLTHTRGE</sequence>
<accession>A0A0R3TIA2</accession>
<protein>
    <submittedName>
        <fullName evidence="2">UCH domain-containing protein</fullName>
    </submittedName>
</protein>
<feature type="region of interest" description="Disordered" evidence="1">
    <location>
        <begin position="31"/>
        <end position="59"/>
    </location>
</feature>
<dbReference type="AlphaFoldDB" id="A0A0R3TIA2"/>
<evidence type="ECO:0000313" key="2">
    <source>
        <dbReference type="WBParaSite" id="HNAJ_0000679301-mRNA-1"/>
    </source>
</evidence>
<dbReference type="WBParaSite" id="HNAJ_0000679301-mRNA-1">
    <property type="protein sequence ID" value="HNAJ_0000679301-mRNA-1"/>
    <property type="gene ID" value="HNAJ_0000679301"/>
</dbReference>